<feature type="domain" description="Flagellar hook-associated protein 2 N-terminal" evidence="8">
    <location>
        <begin position="24"/>
        <end position="127"/>
    </location>
</feature>
<dbReference type="GO" id="GO:0009421">
    <property type="term" value="C:bacterial-type flagellum filament cap"/>
    <property type="evidence" value="ECO:0007669"/>
    <property type="project" value="InterPro"/>
</dbReference>
<evidence type="ECO:0000256" key="7">
    <source>
        <dbReference type="ARBA" id="ARBA00033192"/>
    </source>
</evidence>
<dbReference type="GO" id="GO:0007155">
    <property type="term" value="P:cell adhesion"/>
    <property type="evidence" value="ECO:0007669"/>
    <property type="project" value="InterPro"/>
</dbReference>
<evidence type="ECO:0000259" key="9">
    <source>
        <dbReference type="Pfam" id="PF07195"/>
    </source>
</evidence>
<protein>
    <recommendedName>
        <fullName evidence="7">Filament cap protein</fullName>
    </recommendedName>
    <alternativeName>
        <fullName evidence="6">Flagellar cap protein</fullName>
    </alternativeName>
</protein>
<dbReference type="InterPro" id="IPR040026">
    <property type="entry name" value="FliD"/>
</dbReference>
<proteinExistence type="inferred from homology"/>
<evidence type="ECO:0000256" key="2">
    <source>
        <dbReference type="ARBA" id="ARBA00009764"/>
    </source>
</evidence>
<evidence type="ECO:0000256" key="1">
    <source>
        <dbReference type="ARBA" id="ARBA00004365"/>
    </source>
</evidence>
<dbReference type="GO" id="GO:0009424">
    <property type="term" value="C:bacterial-type flagellum hook"/>
    <property type="evidence" value="ECO:0007669"/>
    <property type="project" value="InterPro"/>
</dbReference>
<evidence type="ECO:0000259" key="8">
    <source>
        <dbReference type="Pfam" id="PF02465"/>
    </source>
</evidence>
<reference evidence="10 11" key="1">
    <citation type="submission" date="2015-09" db="EMBL/GenBank/DDBJ databases">
        <authorList>
            <consortium name="Pathogen Informatics"/>
        </authorList>
    </citation>
    <scope>NUCLEOTIDE SEQUENCE [LARGE SCALE GENOMIC DNA]</scope>
    <source>
        <strain evidence="10 11">2789STDY5608850</strain>
    </source>
</reference>
<dbReference type="InterPro" id="IPR010809">
    <property type="entry name" value="FliD_C"/>
</dbReference>
<comment type="subcellular location">
    <subcellularLocation>
        <location evidence="1">Bacterial flagellum</location>
    </subcellularLocation>
</comment>
<dbReference type="EMBL" id="CYZE01000017">
    <property type="protein sequence ID" value="CUP06270.1"/>
    <property type="molecule type" value="Genomic_DNA"/>
</dbReference>
<name>A0A174KAD1_9FIRM</name>
<organism evidence="10 11">
    <name type="scientific">Hungatella hathewayi</name>
    <dbReference type="NCBI Taxonomy" id="154046"/>
    <lineage>
        <taxon>Bacteria</taxon>
        <taxon>Bacillati</taxon>
        <taxon>Bacillota</taxon>
        <taxon>Clostridia</taxon>
        <taxon>Lachnospirales</taxon>
        <taxon>Lachnospiraceae</taxon>
        <taxon>Hungatella</taxon>
    </lineage>
</organism>
<keyword evidence="10" id="KW-0282">Flagellum</keyword>
<dbReference type="Pfam" id="PF02465">
    <property type="entry name" value="FliD_N"/>
    <property type="match status" value="1"/>
</dbReference>
<keyword evidence="4" id="KW-0175">Coiled coil</keyword>
<dbReference type="GO" id="GO:0071973">
    <property type="term" value="P:bacterial-type flagellum-dependent cell motility"/>
    <property type="evidence" value="ECO:0007669"/>
    <property type="project" value="TreeGrafter"/>
</dbReference>
<feature type="domain" description="Flagellar hook-associated protein 2 C-terminal" evidence="9">
    <location>
        <begin position="677"/>
        <end position="939"/>
    </location>
</feature>
<evidence type="ECO:0000313" key="10">
    <source>
        <dbReference type="EMBL" id="CUP06270.1"/>
    </source>
</evidence>
<dbReference type="InterPro" id="IPR003481">
    <property type="entry name" value="FliD_N"/>
</dbReference>
<accession>A0A174KAD1</accession>
<dbReference type="Proteomes" id="UP000095651">
    <property type="component" value="Unassembled WGS sequence"/>
</dbReference>
<evidence type="ECO:0000256" key="3">
    <source>
        <dbReference type="ARBA" id="ARBA00011255"/>
    </source>
</evidence>
<keyword evidence="10" id="KW-0969">Cilium</keyword>
<dbReference type="Pfam" id="PF07196">
    <property type="entry name" value="Flagellin_IN"/>
    <property type="match status" value="1"/>
</dbReference>
<dbReference type="Pfam" id="PF07195">
    <property type="entry name" value="FliD_C"/>
    <property type="match status" value="1"/>
</dbReference>
<evidence type="ECO:0000256" key="5">
    <source>
        <dbReference type="ARBA" id="ARBA00023143"/>
    </source>
</evidence>
<evidence type="ECO:0000256" key="4">
    <source>
        <dbReference type="ARBA" id="ARBA00023054"/>
    </source>
</evidence>
<dbReference type="InterPro" id="IPR010810">
    <property type="entry name" value="Flagellin_hook_IN_motif"/>
</dbReference>
<keyword evidence="5" id="KW-0975">Bacterial flagellum</keyword>
<evidence type="ECO:0000313" key="11">
    <source>
        <dbReference type="Proteomes" id="UP000095651"/>
    </source>
</evidence>
<comment type="similarity">
    <text evidence="2">Belongs to the FliD family.</text>
</comment>
<dbReference type="PANTHER" id="PTHR30288">
    <property type="entry name" value="FLAGELLAR CAP/ASSEMBLY PROTEIN FLID"/>
    <property type="match status" value="1"/>
</dbReference>
<sequence length="950" mass="101307">MSSTSSINTVSNSGNKNYIAGLASGMDTESMVQSMLSGTQSKIDKQTGLKQQLEWKQDIYRSLITKINTFSDKYFSYYGSGDTNLMSSSLYNTMTGVSSSSNIKVTSVSGNAVSSMKIDSIDRLATACTVKTTGNVTGTPVGSGADLRQFTDGSSYSFSATLDGVNRTITFTAGTNDTDTLKNINQALYRNFGTAVGMKYTSAPGNNNGTMELVQLDAAGNPTSNSVDSSRRVIIQSSGDADTVKNLGFGTGFSNKLDYGTSLKNMNFANKPQGGRYEFEINGVSIKGLTDNSTLSDVISAINNSGAGVKVSYSSAADKFIMESTSTGAISNITMKQTYGTLLTSMFGVEATGVQSSLFSKELTGSTAIGLDEVRRVLNSGNDEKLVFQVDGKDVEITLEGKTGNSKYETSQSVLDAINSQLDRKFGTEAVRFSIRENPAVPGTDMVVLTSAEHKVGFTADNLTKGFASGLGFGTGDNLLSGADPVGLRGKITVKGTAGDVTIDLNRSIDSLVQKLNAVAGVSASFQDGRLNITGTSGPLEIKAGADSTGTDSEGKKSLKALFGSENISLVQTARTVQSNAVSPRPNSGSIQITSPDGTLQVIDLSGSNADTEIVNAIQTASGASVTFSNGRLEISGGGGSVSISGTDDATDQYIKDLFGTSVYTYDPKMTAQITAGQNAKITVDGVTMERNTNTFELDGITMELTGTTGAGAPPISLTTSRDTDKIIDSLKSFVEDYNTLIEELNSYVAEEATYKKYAPLTDAQKKEMSDREIELWEEKSKKGLLHNDSNVSSFLSDMRMVLYSSVEDAGLALYDIGIETSDNWRDNGKLIIDEETLKSMVATNADNIRKLFTDKEQGVAVKLQEAIKEAANVSSGSPGSMVRYAGTKDVLITSNTIYDEMKRISETLSKLNTKYELERTRYWKQFNAMEQAISNMNSQSSWLTQQFSS</sequence>
<evidence type="ECO:0000256" key="6">
    <source>
        <dbReference type="ARBA" id="ARBA00033074"/>
    </source>
</evidence>
<gene>
    <name evidence="10" type="primary">fliD</name>
    <name evidence="10" type="ORF">ERS852407_04846</name>
</gene>
<keyword evidence="10" id="KW-0966">Cell projection</keyword>
<dbReference type="PANTHER" id="PTHR30288:SF0">
    <property type="entry name" value="FLAGELLAR HOOK-ASSOCIATED PROTEIN 2"/>
    <property type="match status" value="1"/>
</dbReference>
<dbReference type="AlphaFoldDB" id="A0A174KAD1"/>
<comment type="subunit">
    <text evidence="3">Homopentamer.</text>
</comment>
<dbReference type="RefSeq" id="WP_055659065.1">
    <property type="nucleotide sequence ID" value="NZ_CABIXC010000017.1"/>
</dbReference>